<dbReference type="EMBL" id="FRCS01000011">
    <property type="protein sequence ID" value="SHN45067.1"/>
    <property type="molecule type" value="Genomic_DNA"/>
</dbReference>
<dbReference type="Proteomes" id="UP000184440">
    <property type="component" value="Unassembled WGS sequence"/>
</dbReference>
<keyword evidence="5" id="KW-1185">Reference proteome</keyword>
<keyword evidence="4" id="KW-0648">Protein biosynthesis</keyword>
<protein>
    <submittedName>
        <fullName evidence="4">Translation elongation factor 2 (EF-2/EF-G)</fullName>
    </submittedName>
</protein>
<dbReference type="PANTHER" id="PTHR43261:SF6">
    <property type="entry name" value="ELONGATION FACTOR G-LIKE PROTEIN"/>
    <property type="match status" value="1"/>
</dbReference>
<dbReference type="InterPro" id="IPR009022">
    <property type="entry name" value="EFG_III"/>
</dbReference>
<dbReference type="NCBIfam" id="NF009377">
    <property type="entry name" value="PRK12740.1-1"/>
    <property type="match status" value="1"/>
</dbReference>
<dbReference type="Gene3D" id="3.30.230.10">
    <property type="match status" value="1"/>
</dbReference>
<dbReference type="GO" id="GO:0003924">
    <property type="term" value="F:GTPase activity"/>
    <property type="evidence" value="ECO:0007669"/>
    <property type="project" value="InterPro"/>
</dbReference>
<dbReference type="InterPro" id="IPR020568">
    <property type="entry name" value="Ribosomal_Su5_D2-typ_SF"/>
</dbReference>
<dbReference type="AlphaFoldDB" id="A0A1M7RFL1"/>
<dbReference type="InterPro" id="IPR005517">
    <property type="entry name" value="Transl_elong_EFG/EF2_IV"/>
</dbReference>
<dbReference type="FunFam" id="3.30.70.240:FF:000001">
    <property type="entry name" value="Elongation factor G"/>
    <property type="match status" value="1"/>
</dbReference>
<name>A0A1M7RFL1_9ACTN</name>
<dbReference type="InterPro" id="IPR041095">
    <property type="entry name" value="EFG_II"/>
</dbReference>
<dbReference type="FunFam" id="3.30.230.10:FF:000003">
    <property type="entry name" value="Elongation factor G"/>
    <property type="match status" value="1"/>
</dbReference>
<dbReference type="STRING" id="134849.SAMN05443668_111103"/>
<dbReference type="SUPFAM" id="SSF52540">
    <property type="entry name" value="P-loop containing nucleoside triphosphate hydrolases"/>
    <property type="match status" value="1"/>
</dbReference>
<dbReference type="SUPFAM" id="SSF50447">
    <property type="entry name" value="Translation proteins"/>
    <property type="match status" value="1"/>
</dbReference>
<dbReference type="GO" id="GO:0005525">
    <property type="term" value="F:GTP binding"/>
    <property type="evidence" value="ECO:0007669"/>
    <property type="project" value="UniProtKB-KW"/>
</dbReference>
<dbReference type="InterPro" id="IPR000795">
    <property type="entry name" value="T_Tr_GTP-bd_dom"/>
</dbReference>
<dbReference type="InterPro" id="IPR009000">
    <property type="entry name" value="Transl_B-barrel_sf"/>
</dbReference>
<evidence type="ECO:0000313" key="4">
    <source>
        <dbReference type="EMBL" id="SHN45067.1"/>
    </source>
</evidence>
<dbReference type="SMART" id="SM00838">
    <property type="entry name" value="EFG_C"/>
    <property type="match status" value="1"/>
</dbReference>
<dbReference type="GO" id="GO:0003746">
    <property type="term" value="F:translation elongation factor activity"/>
    <property type="evidence" value="ECO:0007669"/>
    <property type="project" value="UniProtKB-KW"/>
</dbReference>
<dbReference type="Gene3D" id="3.40.50.300">
    <property type="entry name" value="P-loop containing nucleotide triphosphate hydrolases"/>
    <property type="match status" value="1"/>
</dbReference>
<organism evidence="4 5">
    <name type="scientific">Cryptosporangium aurantiacum</name>
    <dbReference type="NCBI Taxonomy" id="134849"/>
    <lineage>
        <taxon>Bacteria</taxon>
        <taxon>Bacillati</taxon>
        <taxon>Actinomycetota</taxon>
        <taxon>Actinomycetes</taxon>
        <taxon>Cryptosporangiales</taxon>
        <taxon>Cryptosporangiaceae</taxon>
        <taxon>Cryptosporangium</taxon>
    </lineage>
</organism>
<proteinExistence type="predicted"/>
<sequence length="760" mass="80265">MAQKVAGSPDRAASAGPVVDDPRSLRNVVLVGHSGAGKTTLVEALLVATGTISRAGSVVDGTTVCDCDPAAVRQQRSVTLTPAPIVHRGVKINLLDTPGYADFVGELRAGLRAADAALFVISAVDGVDASTIALWEECARVGMPRAVVVTRLDHPRADFDEAVAICQRVFGDGVMPLYLPVHEAIEGTVGSAAESGSRQTLSDFLGGIDGATEQTRTAGLFGLVTQQIYDYSAGGPEPVIRPADPEHLELVEESRNNLIEGIIAESEDETLMDRYLAGEEIDPDVLITDLETAVSRGSFYPVLPADPTTGVGLAELLDGIVRACPPPTERPTPAVTTIDGDPRDALTADPNGPLVAEVVKTTVDPYVGRVSLVRVFSGTLRAEDTVHVSGHGVRTRDDTHAPDEAWADHDADERAAHLYSPLGTQLREVPYAVAGDLCALTKVGSAETGDTISSKDNPLLVAPWDLPEPLLPVAVVARSRSDEDALAKNLSRLVAGDATLRMERNPETGQLVLWTMGEAHADVVLERLRAGGVDLDTEPVRVPLRETLAGPAKGHGRHVKQSGGHGQYAICDIEVEPLPTGSGFEFVDRVVGGAVPHQYIPSVQKGVRQQMERGLVAGYPVVDLRVTLVDGKAHSVDSSDAAFQMAGALALREAAASGTVSLLEPVDEVDITVPDTYVGPVMSDLSGRRGRVLGTEPTGARGEPGHERTIVHAEVPATELVRYSPELRSLTSGTATFTRTFARYEPMPPNLAAKALADQT</sequence>
<dbReference type="Pfam" id="PF03764">
    <property type="entry name" value="EFG_IV"/>
    <property type="match status" value="1"/>
</dbReference>
<dbReference type="CDD" id="cd03713">
    <property type="entry name" value="EFG_mtEFG_C"/>
    <property type="match status" value="1"/>
</dbReference>
<dbReference type="Gene3D" id="2.40.30.10">
    <property type="entry name" value="Translation factors"/>
    <property type="match status" value="1"/>
</dbReference>
<dbReference type="SUPFAM" id="SSF54980">
    <property type="entry name" value="EF-G C-terminal domain-like"/>
    <property type="match status" value="2"/>
</dbReference>
<evidence type="ECO:0000313" key="5">
    <source>
        <dbReference type="Proteomes" id="UP000184440"/>
    </source>
</evidence>
<dbReference type="SMART" id="SM00889">
    <property type="entry name" value="EFG_IV"/>
    <property type="match status" value="1"/>
</dbReference>
<dbReference type="Gene3D" id="3.30.70.870">
    <property type="entry name" value="Elongation Factor G (Translational Gtpase), domain 3"/>
    <property type="match status" value="1"/>
</dbReference>
<dbReference type="NCBIfam" id="TIGR00231">
    <property type="entry name" value="small_GTP"/>
    <property type="match status" value="1"/>
</dbReference>
<dbReference type="InterPro" id="IPR035649">
    <property type="entry name" value="EFG_V"/>
</dbReference>
<keyword evidence="4" id="KW-0251">Elongation factor</keyword>
<dbReference type="InterPro" id="IPR053905">
    <property type="entry name" value="EF-G-like_DII"/>
</dbReference>
<evidence type="ECO:0000259" key="3">
    <source>
        <dbReference type="PROSITE" id="PS51722"/>
    </source>
</evidence>
<dbReference type="RefSeq" id="WP_073261763.1">
    <property type="nucleotide sequence ID" value="NZ_FRCS01000011.1"/>
</dbReference>
<keyword evidence="1" id="KW-0547">Nucleotide-binding</keyword>
<dbReference type="InterPro" id="IPR005225">
    <property type="entry name" value="Small_GTP-bd"/>
</dbReference>
<dbReference type="Pfam" id="PF00009">
    <property type="entry name" value="GTP_EFTU"/>
    <property type="match status" value="1"/>
</dbReference>
<dbReference type="OrthoDB" id="9801472at2"/>
<dbReference type="CDD" id="cd01434">
    <property type="entry name" value="EFG_mtEFG1_IV"/>
    <property type="match status" value="1"/>
</dbReference>
<dbReference type="InterPro" id="IPR014721">
    <property type="entry name" value="Ribsml_uS5_D2-typ_fold_subgr"/>
</dbReference>
<gene>
    <name evidence="4" type="ORF">SAMN05443668_111103</name>
</gene>
<dbReference type="PROSITE" id="PS51722">
    <property type="entry name" value="G_TR_2"/>
    <property type="match status" value="1"/>
</dbReference>
<dbReference type="Pfam" id="PF22042">
    <property type="entry name" value="EF-G_D2"/>
    <property type="match status" value="1"/>
</dbReference>
<dbReference type="InterPro" id="IPR035647">
    <property type="entry name" value="EFG_III/V"/>
</dbReference>
<dbReference type="CDD" id="cd16262">
    <property type="entry name" value="EFG_III"/>
    <property type="match status" value="1"/>
</dbReference>
<dbReference type="PANTHER" id="PTHR43261">
    <property type="entry name" value="TRANSLATION ELONGATION FACTOR G-RELATED"/>
    <property type="match status" value="1"/>
</dbReference>
<feature type="domain" description="Tr-type G" evidence="3">
    <location>
        <begin position="23"/>
        <end position="328"/>
    </location>
</feature>
<keyword evidence="2" id="KW-0342">GTP-binding</keyword>
<dbReference type="InterPro" id="IPR027417">
    <property type="entry name" value="P-loop_NTPase"/>
</dbReference>
<reference evidence="4 5" key="1">
    <citation type="submission" date="2016-11" db="EMBL/GenBank/DDBJ databases">
        <authorList>
            <person name="Jaros S."/>
            <person name="Januszkiewicz K."/>
            <person name="Wedrychowicz H."/>
        </authorList>
    </citation>
    <scope>NUCLEOTIDE SEQUENCE [LARGE SCALE GENOMIC DNA]</scope>
    <source>
        <strain evidence="4 5">DSM 46144</strain>
    </source>
</reference>
<dbReference type="GO" id="GO:0032790">
    <property type="term" value="P:ribosome disassembly"/>
    <property type="evidence" value="ECO:0007669"/>
    <property type="project" value="TreeGrafter"/>
</dbReference>
<evidence type="ECO:0000256" key="1">
    <source>
        <dbReference type="ARBA" id="ARBA00022741"/>
    </source>
</evidence>
<dbReference type="InterPro" id="IPR047872">
    <property type="entry name" value="EFG_IV"/>
</dbReference>
<dbReference type="InterPro" id="IPR000640">
    <property type="entry name" value="EFG_V-like"/>
</dbReference>
<dbReference type="PRINTS" id="PR00315">
    <property type="entry name" value="ELONGATNFCT"/>
</dbReference>
<evidence type="ECO:0000256" key="2">
    <source>
        <dbReference type="ARBA" id="ARBA00023134"/>
    </source>
</evidence>
<dbReference type="Gene3D" id="3.30.70.240">
    <property type="match status" value="1"/>
</dbReference>
<dbReference type="SUPFAM" id="SSF54211">
    <property type="entry name" value="Ribosomal protein S5 domain 2-like"/>
    <property type="match status" value="1"/>
</dbReference>
<dbReference type="Pfam" id="PF14492">
    <property type="entry name" value="EFG_III"/>
    <property type="match status" value="1"/>
</dbReference>
<dbReference type="Pfam" id="PF00679">
    <property type="entry name" value="EFG_C"/>
    <property type="match status" value="1"/>
</dbReference>
<accession>A0A1M7RFL1</accession>